<sequence>MGIPYSKEINAAFDEVSPLVSATLDIVQTTKNISYLLAGIQVITAILQFATVLCLIGLLITLNPDLVKERTALITPALQYMASWVMPGSEGRWYFKVFGWMLAAAWMGGCAVLAWQSYLGEGGGGDGGPPREVPLPDDEDEGGDEEGGPGGKDDSASAEQK</sequence>
<dbReference type="AlphaFoldDB" id="A0AAV9JKV6"/>
<reference evidence="3 4" key="1">
    <citation type="submission" date="2021-11" db="EMBL/GenBank/DDBJ databases">
        <title>Black yeast isolated from Biological Soil Crust.</title>
        <authorList>
            <person name="Kurbessoian T."/>
        </authorList>
    </citation>
    <scope>NUCLEOTIDE SEQUENCE [LARGE SCALE GENOMIC DNA]</scope>
    <source>
        <strain evidence="3 4">CCFEE 5522</strain>
    </source>
</reference>
<proteinExistence type="predicted"/>
<protein>
    <submittedName>
        <fullName evidence="3">Uncharacterized protein</fullName>
    </submittedName>
</protein>
<feature type="region of interest" description="Disordered" evidence="1">
    <location>
        <begin position="123"/>
        <end position="161"/>
    </location>
</feature>
<name>A0AAV9JKV6_9PEZI</name>
<comment type="caution">
    <text evidence="3">The sequence shown here is derived from an EMBL/GenBank/DDBJ whole genome shotgun (WGS) entry which is preliminary data.</text>
</comment>
<accession>A0AAV9JKV6</accession>
<evidence type="ECO:0000313" key="3">
    <source>
        <dbReference type="EMBL" id="KAK4545622.1"/>
    </source>
</evidence>
<feature type="compositionally biased region" description="Acidic residues" evidence="1">
    <location>
        <begin position="135"/>
        <end position="147"/>
    </location>
</feature>
<keyword evidence="4" id="KW-1185">Reference proteome</keyword>
<keyword evidence="2" id="KW-1133">Transmembrane helix</keyword>
<feature type="compositionally biased region" description="Basic and acidic residues" evidence="1">
    <location>
        <begin position="151"/>
        <end position="161"/>
    </location>
</feature>
<keyword evidence="2" id="KW-0812">Transmembrane</keyword>
<dbReference type="Proteomes" id="UP001324427">
    <property type="component" value="Unassembled WGS sequence"/>
</dbReference>
<dbReference type="EMBL" id="JAVFHQ010000018">
    <property type="protein sequence ID" value="KAK4545622.1"/>
    <property type="molecule type" value="Genomic_DNA"/>
</dbReference>
<feature type="transmembrane region" description="Helical" evidence="2">
    <location>
        <begin position="35"/>
        <end position="60"/>
    </location>
</feature>
<organism evidence="3 4">
    <name type="scientific">Oleoguttula mirabilis</name>
    <dbReference type="NCBI Taxonomy" id="1507867"/>
    <lineage>
        <taxon>Eukaryota</taxon>
        <taxon>Fungi</taxon>
        <taxon>Dikarya</taxon>
        <taxon>Ascomycota</taxon>
        <taxon>Pezizomycotina</taxon>
        <taxon>Dothideomycetes</taxon>
        <taxon>Dothideomycetidae</taxon>
        <taxon>Mycosphaerellales</taxon>
        <taxon>Teratosphaeriaceae</taxon>
        <taxon>Oleoguttula</taxon>
    </lineage>
</organism>
<evidence type="ECO:0000256" key="1">
    <source>
        <dbReference type="SAM" id="MobiDB-lite"/>
    </source>
</evidence>
<keyword evidence="2" id="KW-0472">Membrane</keyword>
<evidence type="ECO:0000313" key="4">
    <source>
        <dbReference type="Proteomes" id="UP001324427"/>
    </source>
</evidence>
<gene>
    <name evidence="3" type="ORF">LTR36_002575</name>
</gene>
<evidence type="ECO:0000256" key="2">
    <source>
        <dbReference type="SAM" id="Phobius"/>
    </source>
</evidence>
<feature type="transmembrane region" description="Helical" evidence="2">
    <location>
        <begin position="93"/>
        <end position="115"/>
    </location>
</feature>